<dbReference type="Proteomes" id="UP000514720">
    <property type="component" value="Chromosome"/>
</dbReference>
<dbReference type="SMART" id="SM00418">
    <property type="entry name" value="HTH_ARSR"/>
    <property type="match status" value="1"/>
</dbReference>
<proteinExistence type="predicted"/>
<dbReference type="GO" id="GO:0003700">
    <property type="term" value="F:DNA-binding transcription factor activity"/>
    <property type="evidence" value="ECO:0007669"/>
    <property type="project" value="InterPro"/>
</dbReference>
<dbReference type="Gene3D" id="1.10.10.10">
    <property type="entry name" value="Winged helix-like DNA-binding domain superfamily/Winged helix DNA-binding domain"/>
    <property type="match status" value="1"/>
</dbReference>
<dbReference type="EMBL" id="CP048914">
    <property type="protein sequence ID" value="QMS84846.1"/>
    <property type="molecule type" value="Genomic_DNA"/>
</dbReference>
<sequence length="122" mass="14508">MKSLTYLKSISNNTKLRLVSLLLENELCVCELEEITNIRQVNISKNLSSLKDANIVDVRRDKQRGFYFITDTFKENEHLINHIKDLRFAEPLLQQDYEEFLHHEDVKDDNIYVCRTYRNEAS</sequence>
<dbReference type="PANTHER" id="PTHR33154">
    <property type="entry name" value="TRANSCRIPTIONAL REGULATOR, ARSR FAMILY"/>
    <property type="match status" value="1"/>
</dbReference>
<dbReference type="NCBIfam" id="NF033788">
    <property type="entry name" value="HTH_metalloreg"/>
    <property type="match status" value="1"/>
</dbReference>
<dbReference type="PROSITE" id="PS50987">
    <property type="entry name" value="HTH_ARSR_2"/>
    <property type="match status" value="1"/>
</dbReference>
<dbReference type="Pfam" id="PF01022">
    <property type="entry name" value="HTH_5"/>
    <property type="match status" value="1"/>
</dbReference>
<dbReference type="InterPro" id="IPR036388">
    <property type="entry name" value="WH-like_DNA-bd_sf"/>
</dbReference>
<keyword evidence="2" id="KW-0238">DNA-binding</keyword>
<dbReference type="GO" id="GO:0003677">
    <property type="term" value="F:DNA binding"/>
    <property type="evidence" value="ECO:0007669"/>
    <property type="project" value="UniProtKB-KW"/>
</dbReference>
<keyword evidence="6" id="KW-1185">Reference proteome</keyword>
<dbReference type="InterPro" id="IPR036390">
    <property type="entry name" value="WH_DNA-bd_sf"/>
</dbReference>
<dbReference type="PANTHER" id="PTHR33154:SF33">
    <property type="entry name" value="TRANSCRIPTIONAL REPRESSOR SDPR"/>
    <property type="match status" value="1"/>
</dbReference>
<keyword evidence="3" id="KW-0804">Transcription</keyword>
<dbReference type="CDD" id="cd00090">
    <property type="entry name" value="HTH_ARSR"/>
    <property type="match status" value="1"/>
</dbReference>
<dbReference type="RefSeq" id="WP_258878467.1">
    <property type="nucleotide sequence ID" value="NZ_CP048914.1"/>
</dbReference>
<name>A0A7L7KRL6_9MOLU</name>
<dbReference type="InterPro" id="IPR011991">
    <property type="entry name" value="ArsR-like_HTH"/>
</dbReference>
<evidence type="ECO:0000313" key="6">
    <source>
        <dbReference type="Proteomes" id="UP000514720"/>
    </source>
</evidence>
<keyword evidence="1" id="KW-0805">Transcription regulation</keyword>
<organism evidence="5 6">
    <name type="scientific">Candidatus Xianfuyuplasma coldseepsis</name>
    <dbReference type="NCBI Taxonomy" id="2782163"/>
    <lineage>
        <taxon>Bacteria</taxon>
        <taxon>Bacillati</taxon>
        <taxon>Mycoplasmatota</taxon>
        <taxon>Mollicutes</taxon>
        <taxon>Candidatus Izemoplasmatales</taxon>
        <taxon>Candidatus Izemoplasmataceae</taxon>
        <taxon>Candidatus Xianfuyuplasma</taxon>
    </lineage>
</organism>
<evidence type="ECO:0000256" key="1">
    <source>
        <dbReference type="ARBA" id="ARBA00023015"/>
    </source>
</evidence>
<dbReference type="AlphaFoldDB" id="A0A7L7KRL6"/>
<dbReference type="InterPro" id="IPR051081">
    <property type="entry name" value="HTH_MetalResp_TranReg"/>
</dbReference>
<protein>
    <submittedName>
        <fullName evidence="5">Winged helix-turn-helix transcriptional regulator</fullName>
    </submittedName>
</protein>
<gene>
    <name evidence="5" type="ORF">G4Z02_03455</name>
</gene>
<evidence type="ECO:0000313" key="5">
    <source>
        <dbReference type="EMBL" id="QMS84846.1"/>
    </source>
</evidence>
<accession>A0A7L7KRL6</accession>
<evidence type="ECO:0000259" key="4">
    <source>
        <dbReference type="PROSITE" id="PS50987"/>
    </source>
</evidence>
<evidence type="ECO:0000256" key="3">
    <source>
        <dbReference type="ARBA" id="ARBA00023163"/>
    </source>
</evidence>
<reference evidence="5 6" key="1">
    <citation type="submission" date="2020-02" db="EMBL/GenBank/DDBJ databases">
        <authorList>
            <person name="Zheng R.K."/>
            <person name="Sun C.M."/>
        </authorList>
    </citation>
    <scope>NUCLEOTIDE SEQUENCE [LARGE SCALE GENOMIC DNA]</scope>
    <source>
        <strain evidence="6">zrk13</strain>
    </source>
</reference>
<dbReference type="SUPFAM" id="SSF46785">
    <property type="entry name" value="Winged helix' DNA-binding domain"/>
    <property type="match status" value="1"/>
</dbReference>
<dbReference type="PRINTS" id="PR00778">
    <property type="entry name" value="HTHARSR"/>
</dbReference>
<dbReference type="InterPro" id="IPR001845">
    <property type="entry name" value="HTH_ArsR_DNA-bd_dom"/>
</dbReference>
<evidence type="ECO:0000256" key="2">
    <source>
        <dbReference type="ARBA" id="ARBA00023125"/>
    </source>
</evidence>
<dbReference type="KEGG" id="xcl:G4Z02_03455"/>
<feature type="domain" description="HTH arsR-type" evidence="4">
    <location>
        <begin position="1"/>
        <end position="98"/>
    </location>
</feature>